<comment type="cofactor">
    <cofactor evidence="1">
        <name>FAD</name>
        <dbReference type="ChEBI" id="CHEBI:57692"/>
    </cofactor>
</comment>
<dbReference type="SUPFAM" id="SSF56176">
    <property type="entry name" value="FAD-binding/transporter-associated domain-like"/>
    <property type="match status" value="1"/>
</dbReference>
<dbReference type="InterPro" id="IPR036318">
    <property type="entry name" value="FAD-bd_PCMH-like_sf"/>
</dbReference>
<keyword evidence="4" id="KW-0560">Oxidoreductase</keyword>
<gene>
    <name evidence="6" type="ORF">OW255_00695</name>
</gene>
<reference evidence="6" key="1">
    <citation type="submission" date="2022-11" db="EMBL/GenBank/DDBJ databases">
        <title>Lacrimispora xylanolytica sy1, complete genome.</title>
        <authorList>
            <person name="Choi S."/>
        </authorList>
    </citation>
    <scope>NUCLEOTIDE SEQUENCE</scope>
    <source>
        <strain evidence="6">Sy1</strain>
    </source>
</reference>
<dbReference type="Pfam" id="PF02913">
    <property type="entry name" value="FAD-oxidase_C"/>
    <property type="match status" value="1"/>
</dbReference>
<dbReference type="InterPro" id="IPR016164">
    <property type="entry name" value="FAD-linked_Oxase-like_C"/>
</dbReference>
<dbReference type="Gene3D" id="3.30.70.2740">
    <property type="match status" value="1"/>
</dbReference>
<dbReference type="InterPro" id="IPR051914">
    <property type="entry name" value="FAD-linked_OxidoTrans_Type4"/>
</dbReference>
<dbReference type="Gene3D" id="1.10.45.10">
    <property type="entry name" value="Vanillyl-alcohol Oxidase, Chain A, domain 4"/>
    <property type="match status" value="1"/>
</dbReference>
<evidence type="ECO:0000313" key="6">
    <source>
        <dbReference type="EMBL" id="WAJ26087.1"/>
    </source>
</evidence>
<dbReference type="EMBL" id="CP113524">
    <property type="protein sequence ID" value="WAJ26087.1"/>
    <property type="molecule type" value="Genomic_DNA"/>
</dbReference>
<dbReference type="Gene3D" id="3.30.465.10">
    <property type="match status" value="1"/>
</dbReference>
<keyword evidence="7" id="KW-1185">Reference proteome</keyword>
<dbReference type="Pfam" id="PF01565">
    <property type="entry name" value="FAD_binding_4"/>
    <property type="match status" value="1"/>
</dbReference>
<evidence type="ECO:0000256" key="3">
    <source>
        <dbReference type="ARBA" id="ARBA00022827"/>
    </source>
</evidence>
<name>A0ABY7AI08_9FIRM</name>
<organism evidence="6 7">
    <name type="scientific">Lacrimispora xylanolytica</name>
    <dbReference type="NCBI Taxonomy" id="29375"/>
    <lineage>
        <taxon>Bacteria</taxon>
        <taxon>Bacillati</taxon>
        <taxon>Bacillota</taxon>
        <taxon>Clostridia</taxon>
        <taxon>Lachnospirales</taxon>
        <taxon>Lachnospiraceae</taxon>
        <taxon>Lacrimispora</taxon>
    </lineage>
</organism>
<evidence type="ECO:0000259" key="5">
    <source>
        <dbReference type="PROSITE" id="PS51387"/>
    </source>
</evidence>
<dbReference type="InterPro" id="IPR006094">
    <property type="entry name" value="Oxid_FAD_bind_N"/>
</dbReference>
<dbReference type="PANTHER" id="PTHR42934">
    <property type="entry name" value="GLYCOLATE OXIDASE SUBUNIT GLCD"/>
    <property type="match status" value="1"/>
</dbReference>
<sequence>MEKDELSDIISDESRIAFEPLEPRFLSDSLGRLKGRADALVLPVSTKEVSQILRYAWEHEIPVTPRGAGTNLVGSTVPMEGGIILDLSRMNRILSLDKDTLTAEVEPGVFLKDFQAYVEGEGFFYPPDPGEKESTLGGNISTNAGGMRAVKYGVTRDYVRGLELVLADGTVLTVGSRNVKDASGLSLKNLIIGSEGTLAVITRCILKLLPKPETSLSVLVPFGSLLVGIRNVLSILKANVNPTAVEFVERKVISLGEEFLGIQYPRPDAASYILLTFDGREEEVEASANRAKELVMAQRALDYIVLRDKELSDGIWKVRGALVKAVEAVSQQEPVDIVVPIDKSSEFIDYVNQLEQEKNMQMICFGHAGDGNIHLCLVRGERDEETWNRELKENMRLVYEKAFKLGGLTSGEHGIGLSKRPYFLSGTSSENLEVMNRIKEALDPKGILNYGKSYITGGKEHAETV</sequence>
<dbReference type="PROSITE" id="PS51387">
    <property type="entry name" value="FAD_PCMH"/>
    <property type="match status" value="1"/>
</dbReference>
<evidence type="ECO:0000256" key="2">
    <source>
        <dbReference type="ARBA" id="ARBA00022630"/>
    </source>
</evidence>
<dbReference type="InterPro" id="IPR004113">
    <property type="entry name" value="FAD-bd_oxidored_4_C"/>
</dbReference>
<dbReference type="InterPro" id="IPR016171">
    <property type="entry name" value="Vanillyl_alc_oxidase_C-sub2"/>
</dbReference>
<evidence type="ECO:0000256" key="4">
    <source>
        <dbReference type="ARBA" id="ARBA00023002"/>
    </source>
</evidence>
<proteinExistence type="predicted"/>
<evidence type="ECO:0000256" key="1">
    <source>
        <dbReference type="ARBA" id="ARBA00001974"/>
    </source>
</evidence>
<dbReference type="SUPFAM" id="SSF55103">
    <property type="entry name" value="FAD-linked oxidases, C-terminal domain"/>
    <property type="match status" value="1"/>
</dbReference>
<accession>A0ABY7AI08</accession>
<dbReference type="InterPro" id="IPR016166">
    <property type="entry name" value="FAD-bd_PCMH"/>
</dbReference>
<keyword evidence="2" id="KW-0285">Flavoprotein</keyword>
<evidence type="ECO:0000313" key="7">
    <source>
        <dbReference type="Proteomes" id="UP001163115"/>
    </source>
</evidence>
<feature type="domain" description="FAD-binding PCMH-type" evidence="5">
    <location>
        <begin position="33"/>
        <end position="211"/>
    </location>
</feature>
<protein>
    <submittedName>
        <fullName evidence="6">FAD-binding oxidoreductase</fullName>
    </submittedName>
</protein>
<dbReference type="InterPro" id="IPR016169">
    <property type="entry name" value="FAD-bd_PCMH_sub2"/>
</dbReference>
<dbReference type="Proteomes" id="UP001163115">
    <property type="component" value="Chromosome"/>
</dbReference>
<dbReference type="PANTHER" id="PTHR42934:SF2">
    <property type="entry name" value="GLYCOLATE OXIDASE SUBUNIT GLCD"/>
    <property type="match status" value="1"/>
</dbReference>
<keyword evidence="3" id="KW-0274">FAD</keyword>